<comment type="caution">
    <text evidence="2">The sequence shown here is derived from an EMBL/GenBank/DDBJ whole genome shotgun (WGS) entry which is preliminary data.</text>
</comment>
<accession>A0AAE3T7T2</accession>
<feature type="compositionally biased region" description="Basic and acidic residues" evidence="1">
    <location>
        <begin position="172"/>
        <end position="190"/>
    </location>
</feature>
<organism evidence="2 3">
    <name type="scientific">Psychromarinibacter sediminicola</name>
    <dbReference type="NCBI Taxonomy" id="3033385"/>
    <lineage>
        <taxon>Bacteria</taxon>
        <taxon>Pseudomonadati</taxon>
        <taxon>Pseudomonadota</taxon>
        <taxon>Alphaproteobacteria</taxon>
        <taxon>Rhodobacterales</taxon>
        <taxon>Paracoccaceae</taxon>
        <taxon>Psychromarinibacter</taxon>
    </lineage>
</organism>
<gene>
    <name evidence="2" type="ORF">P1J78_07150</name>
</gene>
<dbReference type="InterPro" id="IPR009922">
    <property type="entry name" value="DUF1457"/>
</dbReference>
<dbReference type="Pfam" id="PF07310">
    <property type="entry name" value="PAS_5"/>
    <property type="match status" value="1"/>
</dbReference>
<evidence type="ECO:0000313" key="2">
    <source>
        <dbReference type="EMBL" id="MDF0600502.1"/>
    </source>
</evidence>
<evidence type="ECO:0000313" key="3">
    <source>
        <dbReference type="Proteomes" id="UP001220964"/>
    </source>
</evidence>
<feature type="region of interest" description="Disordered" evidence="1">
    <location>
        <begin position="172"/>
        <end position="226"/>
    </location>
</feature>
<keyword evidence="3" id="KW-1185">Reference proteome</keyword>
<sequence length="226" mass="24351">MSLFGKPIPLSYPAIARVDAYWDALRAGRAMPDRAEVDPRGLDTALEFAFLMEHVAPGIGRVRISGTHLRDLLGMEVRGMPLTAFFLPESRARIQSALEAVVTTPQIADITLSGERGIGRPALAARLYMAPLANRAGTGAPRVLACLESHGEIGRAPRRFAVEQVEMRRIVETAGARPEDRPDAAPRSRGDAPQGGFAEEAAGFTPAERRPHLRLVPSDGSEADDP</sequence>
<proteinExistence type="predicted"/>
<dbReference type="EMBL" id="JARGYC010000014">
    <property type="protein sequence ID" value="MDF0600502.1"/>
    <property type="molecule type" value="Genomic_DNA"/>
</dbReference>
<dbReference type="AlphaFoldDB" id="A0AAE3T7T2"/>
<name>A0AAE3T7T2_9RHOB</name>
<evidence type="ECO:0000256" key="1">
    <source>
        <dbReference type="SAM" id="MobiDB-lite"/>
    </source>
</evidence>
<dbReference type="Proteomes" id="UP001220964">
    <property type="component" value="Unassembled WGS sequence"/>
</dbReference>
<reference evidence="2" key="1">
    <citation type="submission" date="2023-03" db="EMBL/GenBank/DDBJ databases">
        <title>Multiphase analysis and comparison of six strains from genera Psychromarinibacter, Lutimaribacter, and Maritimibacter, including a novel species: Psychromarinibacter sediminicola sp. nov.</title>
        <authorList>
            <person name="Wang Y.-H."/>
            <person name="Ye M.-Q."/>
            <person name="Du Z.-J."/>
        </authorList>
    </citation>
    <scope>NUCLEOTIDE SEQUENCE</scope>
    <source>
        <strain evidence="2">C21-152</strain>
    </source>
</reference>
<protein>
    <submittedName>
        <fullName evidence="2">PAS domain-containing protein</fullName>
    </submittedName>
</protein>
<dbReference type="RefSeq" id="WP_275566643.1">
    <property type="nucleotide sequence ID" value="NZ_JARGYC010000014.1"/>
</dbReference>